<dbReference type="InterPro" id="IPR011051">
    <property type="entry name" value="RmlC_Cupin_sf"/>
</dbReference>
<dbReference type="SUPFAM" id="SSF51182">
    <property type="entry name" value="RmlC-like cupins"/>
    <property type="match status" value="1"/>
</dbReference>
<reference evidence="3 4" key="1">
    <citation type="journal article" date="2014" name="Int. J. Syst. Evol. Microbiol.">
        <title>Complete genome sequence of Corynebacterium casei LMG S-19264T (=DSM 44701T), isolated from a smear-ripened cheese.</title>
        <authorList>
            <consortium name="US DOE Joint Genome Institute (JGI-PGF)"/>
            <person name="Walter F."/>
            <person name="Albersmeier A."/>
            <person name="Kalinowski J."/>
            <person name="Ruckert C."/>
        </authorList>
    </citation>
    <scope>NUCLEOTIDE SEQUENCE [LARGE SCALE GENOMIC DNA]</scope>
    <source>
        <strain evidence="3 4">NBRC 112785</strain>
    </source>
</reference>
<evidence type="ECO:0000256" key="1">
    <source>
        <dbReference type="SAM" id="SignalP"/>
    </source>
</evidence>
<comment type="caution">
    <text evidence="3">The sequence shown here is derived from an EMBL/GenBank/DDBJ whole genome shotgun (WGS) entry which is preliminary data.</text>
</comment>
<sequence length="252" mass="28340">MNSKTLLSLAGLGVAAALASSAVLADSNQYPNAQRPYQQMTPVPYDSSPYAPQDTMPEQCRDPQVEAYIADWEAGKVDFNSIQANESIDPSQRFCKTMDDDGNILEAKNCDLKNAPVGYLWKELSDSPVVIGITNGGKSDHNPHFHGQPECYYVVNGEGMTLAQNKFWPLKKGQYFYIPGATIHNTPIMKDEGLGVMYWYPKNAHFDGFKYYWRNDVKYLKVAEDAFDRVDKIRKRDLNLGPYGTNQDVFGK</sequence>
<evidence type="ECO:0000313" key="4">
    <source>
        <dbReference type="Proteomes" id="UP001157439"/>
    </source>
</evidence>
<dbReference type="Proteomes" id="UP001157439">
    <property type="component" value="Unassembled WGS sequence"/>
</dbReference>
<dbReference type="Pfam" id="PF07883">
    <property type="entry name" value="Cupin_2"/>
    <property type="match status" value="1"/>
</dbReference>
<feature type="chain" id="PRO_5041337215" evidence="1">
    <location>
        <begin position="26"/>
        <end position="252"/>
    </location>
</feature>
<keyword evidence="4" id="KW-1185">Reference proteome</keyword>
<dbReference type="AlphaFoldDB" id="A0AA37WW93"/>
<evidence type="ECO:0000259" key="2">
    <source>
        <dbReference type="Pfam" id="PF07883"/>
    </source>
</evidence>
<dbReference type="EMBL" id="BSPO01000001">
    <property type="protein sequence ID" value="GLS82054.1"/>
    <property type="molecule type" value="Genomic_DNA"/>
</dbReference>
<dbReference type="InterPro" id="IPR014710">
    <property type="entry name" value="RmlC-like_jellyroll"/>
</dbReference>
<accession>A0AA37WW93</accession>
<gene>
    <name evidence="3" type="ORF">GCM10007894_00310</name>
</gene>
<feature type="domain" description="Cupin type-2" evidence="2">
    <location>
        <begin position="137"/>
        <end position="192"/>
    </location>
</feature>
<organism evidence="3 4">
    <name type="scientific">Paraferrimonas haliotis</name>
    <dbReference type="NCBI Taxonomy" id="2013866"/>
    <lineage>
        <taxon>Bacteria</taxon>
        <taxon>Pseudomonadati</taxon>
        <taxon>Pseudomonadota</taxon>
        <taxon>Gammaproteobacteria</taxon>
        <taxon>Alteromonadales</taxon>
        <taxon>Ferrimonadaceae</taxon>
        <taxon>Paraferrimonas</taxon>
    </lineage>
</organism>
<dbReference type="RefSeq" id="WP_095497627.1">
    <property type="nucleotide sequence ID" value="NZ_BSPO01000001.1"/>
</dbReference>
<proteinExistence type="predicted"/>
<name>A0AA37WW93_9GAMM</name>
<protein>
    <submittedName>
        <fullName evidence="3">Periplasmic RmlC-type Cupin domain family protein</fullName>
    </submittedName>
</protein>
<feature type="signal peptide" evidence="1">
    <location>
        <begin position="1"/>
        <end position="25"/>
    </location>
</feature>
<evidence type="ECO:0000313" key="3">
    <source>
        <dbReference type="EMBL" id="GLS82054.1"/>
    </source>
</evidence>
<keyword evidence="1" id="KW-0732">Signal</keyword>
<dbReference type="InterPro" id="IPR013096">
    <property type="entry name" value="Cupin_2"/>
</dbReference>
<dbReference type="Gene3D" id="2.60.120.10">
    <property type="entry name" value="Jelly Rolls"/>
    <property type="match status" value="1"/>
</dbReference>